<protein>
    <submittedName>
        <fullName evidence="5">Polygalacturonase</fullName>
    </submittedName>
</protein>
<gene>
    <name evidence="5" type="ORF">BA20089_05160</name>
</gene>
<evidence type="ECO:0000256" key="1">
    <source>
        <dbReference type="ARBA" id="ARBA00008834"/>
    </source>
</evidence>
<dbReference type="GO" id="GO:0005975">
    <property type="term" value="P:carbohydrate metabolic process"/>
    <property type="evidence" value="ECO:0007669"/>
    <property type="project" value="InterPro"/>
</dbReference>
<dbReference type="PANTHER" id="PTHR31339">
    <property type="entry name" value="PECTIN LYASE-RELATED"/>
    <property type="match status" value="1"/>
</dbReference>
<sequence length="437" mass="48377">MNKDTTTVSAGDFSSIQEAIDHLAKCDGARVLTIPKGTTETGPLELISDLTIILEKGAVLKFKDDPHLYKPIWTRWEGIECHAMHPLLYAADCHNITIDGEGIIDGNGAWWWRTFAQIERTDRTQPQEDYELELARLNPDYKERAGGGARPSTQFLRPPLIQFWKCTAVKLKGITVQNSPFWTIHFVYCTQVTIDGVTVRNPANAINTDALDIDSSTNVAVSNSLFDVGDDAITLKSGSGPDGLRVNKPTAHVNVKDCTILASHGGIAIGSETAGGINDVNVEKCTFSGTQRGIRLKSRRGRGGTIKGITLRHLEMDHCWCPIVLGMYFAPGVLPQEEDYVLSKSAQPVEATTPHIRNIRIEDVRADNVRSTAAFIVGLPESPIENVSIDQFEWHLAPEEELMETWHTEPTKGLFHDADRGLKTINVRNLYINGEQR</sequence>
<evidence type="ECO:0000256" key="2">
    <source>
        <dbReference type="ARBA" id="ARBA00022801"/>
    </source>
</evidence>
<comment type="similarity">
    <text evidence="1 4">Belongs to the glycosyl hydrolase 28 family.</text>
</comment>
<keyword evidence="3 4" id="KW-0326">Glycosidase</keyword>
<dbReference type="Pfam" id="PF00295">
    <property type="entry name" value="Glyco_hydro_28"/>
    <property type="match status" value="1"/>
</dbReference>
<dbReference type="SMART" id="SM00710">
    <property type="entry name" value="PbH1"/>
    <property type="match status" value="5"/>
</dbReference>
<organism evidence="5 6">
    <name type="scientific">Bifidobacterium asteroides DSM 20089</name>
    <dbReference type="NCBI Taxonomy" id="1437594"/>
    <lineage>
        <taxon>Bacteria</taxon>
        <taxon>Bacillati</taxon>
        <taxon>Actinomycetota</taxon>
        <taxon>Actinomycetes</taxon>
        <taxon>Bifidobacteriales</taxon>
        <taxon>Bifidobacteriaceae</taxon>
        <taxon>Bifidobacterium</taxon>
    </lineage>
</organism>
<dbReference type="GO" id="GO:0004650">
    <property type="term" value="F:polygalacturonase activity"/>
    <property type="evidence" value="ECO:0007669"/>
    <property type="project" value="InterPro"/>
</dbReference>
<dbReference type="InterPro" id="IPR000743">
    <property type="entry name" value="Glyco_hydro_28"/>
</dbReference>
<evidence type="ECO:0000313" key="5">
    <source>
        <dbReference type="EMBL" id="ATO41582.1"/>
    </source>
</evidence>
<keyword evidence="2 4" id="KW-0378">Hydrolase</keyword>
<name>A0AAD0AA60_9BIFI</name>
<dbReference type="SUPFAM" id="SSF51126">
    <property type="entry name" value="Pectin lyase-like"/>
    <property type="match status" value="1"/>
</dbReference>
<dbReference type="InterPro" id="IPR011050">
    <property type="entry name" value="Pectin_lyase_fold/virulence"/>
</dbReference>
<evidence type="ECO:0000256" key="4">
    <source>
        <dbReference type="RuleBase" id="RU361169"/>
    </source>
</evidence>
<proteinExistence type="inferred from homology"/>
<dbReference type="PANTHER" id="PTHR31339:SF9">
    <property type="entry name" value="PLASMIN AND FIBRONECTIN-BINDING PROTEIN A"/>
    <property type="match status" value="1"/>
</dbReference>
<dbReference type="InterPro" id="IPR012334">
    <property type="entry name" value="Pectin_lyas_fold"/>
</dbReference>
<dbReference type="InterPro" id="IPR006626">
    <property type="entry name" value="PbH1"/>
</dbReference>
<dbReference type="Proteomes" id="UP000224056">
    <property type="component" value="Chromosome"/>
</dbReference>
<dbReference type="InterPro" id="IPR051801">
    <property type="entry name" value="GH28_Enzymes"/>
</dbReference>
<evidence type="ECO:0000256" key="3">
    <source>
        <dbReference type="ARBA" id="ARBA00023295"/>
    </source>
</evidence>
<dbReference type="EMBL" id="CP017696">
    <property type="protein sequence ID" value="ATO41582.1"/>
    <property type="molecule type" value="Genomic_DNA"/>
</dbReference>
<dbReference type="Gene3D" id="2.160.20.10">
    <property type="entry name" value="Single-stranded right-handed beta-helix, Pectin lyase-like"/>
    <property type="match status" value="1"/>
</dbReference>
<reference evidence="5 6" key="1">
    <citation type="submission" date="2016-10" db="EMBL/GenBank/DDBJ databases">
        <title>The whole genome sequencing and assembly of B. asteroides DSM 20089 strain.</title>
        <authorList>
            <person name="Lee Y.-J."/>
            <person name="Park M.-K."/>
            <person name="Yi H."/>
            <person name="Bahn Y.-S."/>
            <person name="Kim J.F."/>
            <person name="Lee D.-W."/>
        </authorList>
    </citation>
    <scope>NUCLEOTIDE SEQUENCE [LARGE SCALE GENOMIC DNA]</scope>
    <source>
        <strain evidence="5 6">DSM 20089</strain>
    </source>
</reference>
<dbReference type="AlphaFoldDB" id="A0AAD0AA60"/>
<accession>A0AAD0AA60</accession>
<evidence type="ECO:0000313" key="6">
    <source>
        <dbReference type="Proteomes" id="UP000224056"/>
    </source>
</evidence>
<dbReference type="GeneID" id="93050761"/>
<dbReference type="RefSeq" id="WP_015022184.1">
    <property type="nucleotide sequence ID" value="NZ_CP017696.1"/>
</dbReference>